<protein>
    <recommendedName>
        <fullName evidence="2">C2H2-type domain-containing protein</fullName>
    </recommendedName>
</protein>
<gene>
    <name evidence="1" type="ORF">OOU_Y34scaffold00794g1</name>
</gene>
<organism evidence="1">
    <name type="scientific">Pyricularia oryzae (strain Y34)</name>
    <name type="common">Rice blast fungus</name>
    <name type="synonym">Magnaporthe oryzae</name>
    <dbReference type="NCBI Taxonomy" id="1143189"/>
    <lineage>
        <taxon>Eukaryota</taxon>
        <taxon>Fungi</taxon>
        <taxon>Dikarya</taxon>
        <taxon>Ascomycota</taxon>
        <taxon>Pezizomycotina</taxon>
        <taxon>Sordariomycetes</taxon>
        <taxon>Sordariomycetidae</taxon>
        <taxon>Magnaporthales</taxon>
        <taxon>Pyriculariaceae</taxon>
        <taxon>Pyricularia</taxon>
    </lineage>
</organism>
<feature type="non-terminal residue" evidence="1">
    <location>
        <position position="1"/>
    </location>
</feature>
<sequence>LYKLALVFAAGANALPAGPKCNIHRRDVQQMTEVGSVGEGETAELEKRRAEDLPFECSGCGKKWKTKSEADSCSAYHKTYPAWTARD</sequence>
<evidence type="ECO:0000313" key="1">
    <source>
        <dbReference type="EMBL" id="ELQ34113.1"/>
    </source>
</evidence>
<evidence type="ECO:0008006" key="2">
    <source>
        <dbReference type="Google" id="ProtNLM"/>
    </source>
</evidence>
<accession>A0AA97NQ15</accession>
<proteinExistence type="predicted"/>
<dbReference type="EMBL" id="JH793955">
    <property type="protein sequence ID" value="ELQ34113.1"/>
    <property type="molecule type" value="Genomic_DNA"/>
</dbReference>
<reference evidence="1" key="1">
    <citation type="journal article" date="2012" name="PLoS Genet.">
        <title>Comparative analysis of the genomes of two field isolates of the rice blast fungus Magnaporthe oryzae.</title>
        <authorList>
            <person name="Xue M."/>
            <person name="Yang J."/>
            <person name="Li Z."/>
            <person name="Hu S."/>
            <person name="Yao N."/>
            <person name="Dean R.A."/>
            <person name="Zhao W."/>
            <person name="Shen M."/>
            <person name="Zhang H."/>
            <person name="Li C."/>
            <person name="Liu L."/>
            <person name="Cao L."/>
            <person name="Xu X."/>
            <person name="Xing Y."/>
            <person name="Hsiang T."/>
            <person name="Zhang Z."/>
            <person name="Xu J.R."/>
            <person name="Peng Y.L."/>
        </authorList>
    </citation>
    <scope>NUCLEOTIDE SEQUENCE</scope>
    <source>
        <strain evidence="1">Y34</strain>
    </source>
</reference>
<name>A0AA97NQ15_PYRO3</name>
<dbReference type="Proteomes" id="UP000011086">
    <property type="component" value="Unassembled WGS sequence"/>
</dbReference>
<dbReference type="AlphaFoldDB" id="A0AA97NQ15"/>